<dbReference type="RefSeq" id="WP_015759269.1">
    <property type="nucleotide sequence ID" value="NC_013216.1"/>
</dbReference>
<dbReference type="Gene3D" id="3.40.630.30">
    <property type="match status" value="1"/>
</dbReference>
<reference evidence="2 3" key="1">
    <citation type="journal article" date="2009" name="Stand. Genomic Sci.">
        <title>Complete genome sequence of Desulfotomaculum acetoxidans type strain (5575).</title>
        <authorList>
            <person name="Spring S."/>
            <person name="Lapidus A."/>
            <person name="Schroder M."/>
            <person name="Gleim D."/>
            <person name="Sims D."/>
            <person name="Meincke L."/>
            <person name="Glavina Del Rio T."/>
            <person name="Tice H."/>
            <person name="Copeland A."/>
            <person name="Cheng J.F."/>
            <person name="Lucas S."/>
            <person name="Chen F."/>
            <person name="Nolan M."/>
            <person name="Bruce D."/>
            <person name="Goodwin L."/>
            <person name="Pitluck S."/>
            <person name="Ivanova N."/>
            <person name="Mavromatis K."/>
            <person name="Mikhailova N."/>
            <person name="Pati A."/>
            <person name="Chen A."/>
            <person name="Palaniappan K."/>
            <person name="Land M."/>
            <person name="Hauser L."/>
            <person name="Chang Y.J."/>
            <person name="Jeffries C.D."/>
            <person name="Chain P."/>
            <person name="Saunders E."/>
            <person name="Brettin T."/>
            <person name="Detter J.C."/>
            <person name="Goker M."/>
            <person name="Bristow J."/>
            <person name="Eisen J.A."/>
            <person name="Markowitz V."/>
            <person name="Hugenholtz P."/>
            <person name="Kyrpides N.C."/>
            <person name="Klenk H.P."/>
            <person name="Han C."/>
        </authorList>
    </citation>
    <scope>NUCLEOTIDE SEQUENCE [LARGE SCALE GENOMIC DNA]</scope>
    <source>
        <strain evidence="3">ATCC 49208 / DSM 771 / VKM B-1644</strain>
    </source>
</reference>
<dbReference type="Pfam" id="PF00583">
    <property type="entry name" value="Acetyltransf_1"/>
    <property type="match status" value="1"/>
</dbReference>
<gene>
    <name evidence="2" type="ordered locus">Dtox_3897</name>
</gene>
<accession>C8VXW2</accession>
<dbReference type="PROSITE" id="PS51186">
    <property type="entry name" value="GNAT"/>
    <property type="match status" value="1"/>
</dbReference>
<feature type="domain" description="N-acetyltransferase" evidence="1">
    <location>
        <begin position="1"/>
        <end position="160"/>
    </location>
</feature>
<proteinExistence type="predicted"/>
<dbReference type="InterPro" id="IPR000182">
    <property type="entry name" value="GNAT_dom"/>
</dbReference>
<dbReference type="KEGG" id="dae:Dtox_3897"/>
<keyword evidence="2" id="KW-0808">Transferase</keyword>
<keyword evidence="3" id="KW-1185">Reference proteome</keyword>
<name>C8VXW2_DESAS</name>
<dbReference type="GO" id="GO:0016747">
    <property type="term" value="F:acyltransferase activity, transferring groups other than amino-acyl groups"/>
    <property type="evidence" value="ECO:0007669"/>
    <property type="project" value="InterPro"/>
</dbReference>
<dbReference type="STRING" id="485916.Dtox_3897"/>
<dbReference type="HOGENOM" id="CLU_013985_18_2_9"/>
<organism evidence="2 3">
    <name type="scientific">Desulfofarcimen acetoxidans (strain ATCC 49208 / DSM 771 / KCTC 5769 / VKM B-1644 / 5575)</name>
    <name type="common">Desulfotomaculum acetoxidans</name>
    <dbReference type="NCBI Taxonomy" id="485916"/>
    <lineage>
        <taxon>Bacteria</taxon>
        <taxon>Bacillati</taxon>
        <taxon>Bacillota</taxon>
        <taxon>Clostridia</taxon>
        <taxon>Eubacteriales</taxon>
        <taxon>Peptococcaceae</taxon>
        <taxon>Desulfofarcimen</taxon>
    </lineage>
</organism>
<dbReference type="SUPFAM" id="SSF55729">
    <property type="entry name" value="Acyl-CoA N-acyltransferases (Nat)"/>
    <property type="match status" value="1"/>
</dbReference>
<dbReference type="InterPro" id="IPR016181">
    <property type="entry name" value="Acyl_CoA_acyltransferase"/>
</dbReference>
<dbReference type="AlphaFoldDB" id="C8VXW2"/>
<dbReference type="OrthoDB" id="5292888at2"/>
<evidence type="ECO:0000259" key="1">
    <source>
        <dbReference type="PROSITE" id="PS51186"/>
    </source>
</evidence>
<dbReference type="Proteomes" id="UP000002217">
    <property type="component" value="Chromosome"/>
</dbReference>
<protein>
    <submittedName>
        <fullName evidence="2">GCN5-related N-acetyltransferase</fullName>
    </submittedName>
</protein>
<dbReference type="CDD" id="cd04301">
    <property type="entry name" value="NAT_SF"/>
    <property type="match status" value="1"/>
</dbReference>
<evidence type="ECO:0000313" key="2">
    <source>
        <dbReference type="EMBL" id="ACV64591.1"/>
    </source>
</evidence>
<dbReference type="eggNOG" id="COG1247">
    <property type="taxonomic scope" value="Bacteria"/>
</dbReference>
<evidence type="ECO:0000313" key="3">
    <source>
        <dbReference type="Proteomes" id="UP000002217"/>
    </source>
</evidence>
<dbReference type="EMBL" id="CP001720">
    <property type="protein sequence ID" value="ACV64591.1"/>
    <property type="molecule type" value="Genomic_DNA"/>
</dbReference>
<sequence>MLIRTATISDVSAIAKVTVDTWKTTYRGIIPDDYLNSLTYEEREKGWREFPFHNSFVYIAEDENQNIVGFAAAGHERTSNPIYKGEIYAIYVLESYQNKGIGSSLIKAIMSNFKQLDIYSVIVWVLSDNNYRKFYELHQGEKVDCKQFDFKYFEAEITSYGWTDIKEIF</sequence>